<proteinExistence type="inferred from homology"/>
<dbReference type="GO" id="GO:0050660">
    <property type="term" value="F:flavin adenine dinucleotide binding"/>
    <property type="evidence" value="ECO:0007669"/>
    <property type="project" value="InterPro"/>
</dbReference>
<dbReference type="AlphaFoldDB" id="A0A1S6M1P2"/>
<dbReference type="InterPro" id="IPR036188">
    <property type="entry name" value="FAD/NAD-bd_sf"/>
</dbReference>
<dbReference type="InterPro" id="IPR020946">
    <property type="entry name" value="Flavin_mOase-like"/>
</dbReference>
<comment type="similarity">
    <text evidence="2">Belongs to the FAD-binding monooxygenase family.</text>
</comment>
<name>A0A1S6M1P2_9CYAN</name>
<protein>
    <submittedName>
        <fullName evidence="6">FAD-binding domain protein</fullName>
    </submittedName>
</protein>
<dbReference type="InterPro" id="IPR050346">
    <property type="entry name" value="FMO-like"/>
</dbReference>
<dbReference type="GO" id="GO:0050661">
    <property type="term" value="F:NADP binding"/>
    <property type="evidence" value="ECO:0007669"/>
    <property type="project" value="InterPro"/>
</dbReference>
<evidence type="ECO:0000256" key="5">
    <source>
        <dbReference type="ARBA" id="ARBA00023002"/>
    </source>
</evidence>
<dbReference type="Pfam" id="PF00743">
    <property type="entry name" value="FMO-like"/>
    <property type="match status" value="1"/>
</dbReference>
<keyword evidence="3" id="KW-0285">Flavoprotein</keyword>
<evidence type="ECO:0000256" key="4">
    <source>
        <dbReference type="ARBA" id="ARBA00022827"/>
    </source>
</evidence>
<evidence type="ECO:0000313" key="6">
    <source>
        <dbReference type="EMBL" id="AQU14201.1"/>
    </source>
</evidence>
<evidence type="ECO:0000256" key="2">
    <source>
        <dbReference type="ARBA" id="ARBA00010139"/>
    </source>
</evidence>
<sequence>MFHPKYRDKIVWIGWARPNYGSQFPIMEMQARLFALICKGELTLPATAEMERVACIDRVANLEQFDHHAYRVRSLVDYHHYMDDMAGLIGCKPSQWKYLFSAPHIYLALVFATIQGTQFRLQGPGNKESLARKILIKLPIIVPTPIIKASLRRILADALRFSR</sequence>
<organism evidence="6">
    <name type="scientific">Hormoscilla spongeliae GUM034</name>
    <dbReference type="NCBI Taxonomy" id="1962684"/>
    <lineage>
        <taxon>Bacteria</taxon>
        <taxon>Bacillati</taxon>
        <taxon>Cyanobacteriota</taxon>
        <taxon>Cyanophyceae</taxon>
        <taxon>Gomontiellales</taxon>
        <taxon>Gomontiellaceae</taxon>
        <taxon>Hormoscilla</taxon>
    </lineage>
</organism>
<keyword evidence="5" id="KW-0560">Oxidoreductase</keyword>
<accession>A0A1S6M1P2</accession>
<keyword evidence="4" id="KW-0274">FAD</keyword>
<dbReference type="PANTHER" id="PTHR23023">
    <property type="entry name" value="DIMETHYLANILINE MONOOXYGENASE"/>
    <property type="match status" value="1"/>
</dbReference>
<dbReference type="Gene3D" id="3.50.50.60">
    <property type="entry name" value="FAD/NAD(P)-binding domain"/>
    <property type="match status" value="1"/>
</dbReference>
<dbReference type="EMBL" id="KX588878">
    <property type="protein sequence ID" value="AQU14201.1"/>
    <property type="molecule type" value="Genomic_DNA"/>
</dbReference>
<evidence type="ECO:0000256" key="1">
    <source>
        <dbReference type="ARBA" id="ARBA00009183"/>
    </source>
</evidence>
<reference evidence="6" key="1">
    <citation type="journal article" date="2017" name="Nat. Chem. Biol.">
        <title>Metagenomic discovery of polybrominated diphenyl ether biosynthesis by marine sponges.</title>
        <authorList>
            <person name="Agarwal V."/>
            <person name="Blanton J.M."/>
            <person name="Podell S."/>
            <person name="Taton A."/>
            <person name="Schorn M.A."/>
            <person name="Busch J."/>
            <person name="Lin Z."/>
            <person name="Schmidt E.W."/>
            <person name="Jensen P.R."/>
            <person name="Paul V.J."/>
            <person name="Biggs J.S."/>
            <person name="Golden J.W."/>
            <person name="Allen E.E."/>
            <person name="Moore B.S."/>
        </authorList>
    </citation>
    <scope>NUCLEOTIDE SEQUENCE</scope>
    <source>
        <strain evidence="6">GUM034</strain>
    </source>
</reference>
<dbReference type="GO" id="GO:0004499">
    <property type="term" value="F:N,N-dimethylaniline monooxygenase activity"/>
    <property type="evidence" value="ECO:0007669"/>
    <property type="project" value="InterPro"/>
</dbReference>
<comment type="similarity">
    <text evidence="1">Belongs to the FMO family.</text>
</comment>
<evidence type="ECO:0000256" key="3">
    <source>
        <dbReference type="ARBA" id="ARBA00022630"/>
    </source>
</evidence>